<dbReference type="InterPro" id="IPR019734">
    <property type="entry name" value="TPR_rpt"/>
</dbReference>
<organism evidence="3 4">
    <name type="scientific">Symbiodinium natans</name>
    <dbReference type="NCBI Taxonomy" id="878477"/>
    <lineage>
        <taxon>Eukaryota</taxon>
        <taxon>Sar</taxon>
        <taxon>Alveolata</taxon>
        <taxon>Dinophyceae</taxon>
        <taxon>Suessiales</taxon>
        <taxon>Symbiodiniaceae</taxon>
        <taxon>Symbiodinium</taxon>
    </lineage>
</organism>
<dbReference type="PANTHER" id="PTHR19959">
    <property type="entry name" value="KINESIN LIGHT CHAIN"/>
    <property type="match status" value="1"/>
</dbReference>
<proteinExistence type="predicted"/>
<dbReference type="PROSITE" id="PS51257">
    <property type="entry name" value="PROKAR_LIPOPROTEIN"/>
    <property type="match status" value="1"/>
</dbReference>
<feature type="repeat" description="TPR" evidence="1">
    <location>
        <begin position="226"/>
        <end position="259"/>
    </location>
</feature>
<dbReference type="Gene3D" id="1.25.40.10">
    <property type="entry name" value="Tetratricopeptide repeat domain"/>
    <property type="match status" value="4"/>
</dbReference>
<protein>
    <submittedName>
        <fullName evidence="3">Nphp3 protein</fullName>
    </submittedName>
</protein>
<feature type="repeat" description="TPR" evidence="1">
    <location>
        <begin position="311"/>
        <end position="344"/>
    </location>
</feature>
<dbReference type="SMART" id="SM00028">
    <property type="entry name" value="TPR"/>
    <property type="match status" value="10"/>
</dbReference>
<feature type="repeat" description="TPR" evidence="1">
    <location>
        <begin position="436"/>
        <end position="469"/>
    </location>
</feature>
<accession>A0A812N9L2</accession>
<feature type="compositionally biased region" description="Basic and acidic residues" evidence="2">
    <location>
        <begin position="763"/>
        <end position="776"/>
    </location>
</feature>
<keyword evidence="1" id="KW-0802">TPR repeat</keyword>
<dbReference type="EMBL" id="CAJNDS010002068">
    <property type="protein sequence ID" value="CAE7302499.1"/>
    <property type="molecule type" value="Genomic_DNA"/>
</dbReference>
<evidence type="ECO:0000313" key="4">
    <source>
        <dbReference type="Proteomes" id="UP000604046"/>
    </source>
</evidence>
<feature type="compositionally biased region" description="Basic and acidic residues" evidence="2">
    <location>
        <begin position="51"/>
        <end position="69"/>
    </location>
</feature>
<evidence type="ECO:0000256" key="1">
    <source>
        <dbReference type="PROSITE-ProRule" id="PRU00339"/>
    </source>
</evidence>
<feature type="region of interest" description="Disordered" evidence="2">
    <location>
        <begin position="37"/>
        <end position="83"/>
    </location>
</feature>
<dbReference type="AlphaFoldDB" id="A0A812N9L2"/>
<feature type="compositionally biased region" description="Polar residues" evidence="2">
    <location>
        <begin position="70"/>
        <end position="80"/>
    </location>
</feature>
<comment type="caution">
    <text evidence="3">The sequence shown here is derived from an EMBL/GenBank/DDBJ whole genome shotgun (WGS) entry which is preliminary data.</text>
</comment>
<feature type="region of interest" description="Disordered" evidence="2">
    <location>
        <begin position="745"/>
        <end position="776"/>
    </location>
</feature>
<evidence type="ECO:0000256" key="2">
    <source>
        <dbReference type="SAM" id="MobiDB-lite"/>
    </source>
</evidence>
<dbReference type="PANTHER" id="PTHR19959:SF119">
    <property type="entry name" value="FUNGAL LIPASE-LIKE DOMAIN-CONTAINING PROTEIN"/>
    <property type="match status" value="1"/>
</dbReference>
<dbReference type="OrthoDB" id="447973at2759"/>
<dbReference type="Pfam" id="PF13424">
    <property type="entry name" value="TPR_12"/>
    <property type="match status" value="3"/>
</dbReference>
<evidence type="ECO:0000313" key="3">
    <source>
        <dbReference type="EMBL" id="CAE7302499.1"/>
    </source>
</evidence>
<name>A0A812N9L2_9DINO</name>
<keyword evidence="4" id="KW-1185">Reference proteome</keyword>
<dbReference type="PROSITE" id="PS50005">
    <property type="entry name" value="TPR"/>
    <property type="match status" value="3"/>
</dbReference>
<reference evidence="3" key="1">
    <citation type="submission" date="2021-02" db="EMBL/GenBank/DDBJ databases">
        <authorList>
            <person name="Dougan E. K."/>
            <person name="Rhodes N."/>
            <person name="Thang M."/>
            <person name="Chan C."/>
        </authorList>
    </citation>
    <scope>NUCLEOTIDE SEQUENCE</scope>
</reference>
<sequence length="874" mass="95550">MPDFRRQIQEDIPDIPDMVGASDASCTVTASTAACAGDCPQEGEQMPCGSDTERTEASNHAEATVRTDEATQQASSSSSVPYKECYLSPPLGPEVRNQSDLVPKQECRKSVRFDLGDDIQDVQESAAGKPEEPRKATEPLARHDVGCLEWLEVALEDKEIFDPCNAKKLASVIGGAQHAYEADGNVAAKKVLVFSLQCRFSKRYQTAARAVEKYLQQSQDSPYVRSIAFKELGQVNFLKGDLDSAEKSFTEALRLKRSVCRGSNMHVAITLHSLGLVFWERRATSTAQKYFAEALSMWQAIYGSRSDLRVSDTLRLLGAAYKELGKLKAAETNLRKSLSMSGNRKCPDVAFTLEWLGVVCQKRGNLPDAVKHLKLCLSMRRGLYGDAAQEDVARTLGHLASIWCETGNPKAAEKDGKESLGMMRAIHGDAAHAEVAQALHELGNVFQCEGDLNAAEQNLEEALSMKRAVYGDAAHEQVAKTLHELGTVRRNMGLFKAAEGNLAECLAMRRTLHTAADEEIAMTLHSLGKVFWQLGNLDSAEKSLTESLSMMWKALPKGRGDSLKHLIADAQSSLGKVFLQRGDLEAAEASLTESLRKQRALYGDGAHLEAAFLLHRLGLAVKEKDAEGAEKDADGRGCRVIFLSVAGTLHDLGKVCAEKGDLEGAEKNLSESLSMKQAVFGTAGYYHVADTLHELEQVRERKRHSETELPVICSTGHTDEKDELDRSSKVLERVADTLHELEQVRERKGHSETELPVNCSTGHADEKDELDRSSKVPEEVAGTLPDLGKVDGQKVDSEATEKLKEALGIGTFNPNCTLDGKLWLMRQVLSGAPVYQHGHKGYPETECPFARSAGHGAHLNWHVKPYGASSRGGC</sequence>
<dbReference type="Proteomes" id="UP000604046">
    <property type="component" value="Unassembled WGS sequence"/>
</dbReference>
<dbReference type="InterPro" id="IPR011990">
    <property type="entry name" value="TPR-like_helical_dom_sf"/>
</dbReference>
<feature type="region of interest" description="Disordered" evidence="2">
    <location>
        <begin position="1"/>
        <end position="21"/>
    </location>
</feature>
<dbReference type="SUPFAM" id="SSF48452">
    <property type="entry name" value="TPR-like"/>
    <property type="match status" value="3"/>
</dbReference>
<gene>
    <name evidence="3" type="primary">nphp3</name>
    <name evidence="3" type="ORF">SNAT2548_LOCUS15911</name>
</gene>